<protein>
    <submittedName>
        <fullName evidence="4">Phospholipase/carboxylesterase</fullName>
    </submittedName>
</protein>
<feature type="domain" description="Phospholipase/carboxylesterase/thioesterase" evidence="3">
    <location>
        <begin position="8"/>
        <end position="194"/>
    </location>
</feature>
<dbReference type="PANTHER" id="PTHR10655">
    <property type="entry name" value="LYSOPHOSPHOLIPASE-RELATED"/>
    <property type="match status" value="1"/>
</dbReference>
<dbReference type="Gene3D" id="3.40.50.1820">
    <property type="entry name" value="alpha/beta hydrolase"/>
    <property type="match status" value="1"/>
</dbReference>
<accession>A0A1H9U7N6</accession>
<sequence length="199" mass="22071">MKHLFKQGDSQKPVFLLLHGTGGDERDLLPIAAFIDPTASILSVRGNVLENGMPRFFKRLSEGIFDEADLTLRTAELHAFLKEAATNYGFSLERIIPIGYSNGANIAASMLYRFPHVFEAAILLHAMVPIRNKEIPVLEGMKIFLSGGEHDPIVPIKETKELQQALIAAGGDVSLYFGTSHQLTQTELNAAKNWYQQSY</sequence>
<dbReference type="RefSeq" id="WP_092653875.1">
    <property type="nucleotide sequence ID" value="NZ_FOHA01000023.1"/>
</dbReference>
<evidence type="ECO:0000313" key="4">
    <source>
        <dbReference type="EMBL" id="SES05486.1"/>
    </source>
</evidence>
<gene>
    <name evidence="4" type="ORF">SAMN04488559_12319</name>
</gene>
<dbReference type="Pfam" id="PF02230">
    <property type="entry name" value="Abhydrolase_2"/>
    <property type="match status" value="1"/>
</dbReference>
<dbReference type="EMBL" id="FOHA01000023">
    <property type="protein sequence ID" value="SES05486.1"/>
    <property type="molecule type" value="Genomic_DNA"/>
</dbReference>
<evidence type="ECO:0000256" key="2">
    <source>
        <dbReference type="ARBA" id="ARBA00022801"/>
    </source>
</evidence>
<evidence type="ECO:0000259" key="3">
    <source>
        <dbReference type="Pfam" id="PF02230"/>
    </source>
</evidence>
<name>A0A1H9U7N6_9LACT</name>
<dbReference type="InterPro" id="IPR050565">
    <property type="entry name" value="LYPA1-2/EST-like"/>
</dbReference>
<organism evidence="4 5">
    <name type="scientific">Isobaculum melis</name>
    <dbReference type="NCBI Taxonomy" id="142588"/>
    <lineage>
        <taxon>Bacteria</taxon>
        <taxon>Bacillati</taxon>
        <taxon>Bacillota</taxon>
        <taxon>Bacilli</taxon>
        <taxon>Lactobacillales</taxon>
        <taxon>Carnobacteriaceae</taxon>
        <taxon>Isobaculum</taxon>
    </lineage>
</organism>
<dbReference type="InterPro" id="IPR003140">
    <property type="entry name" value="PLipase/COase/thioEstase"/>
</dbReference>
<dbReference type="GO" id="GO:0016787">
    <property type="term" value="F:hydrolase activity"/>
    <property type="evidence" value="ECO:0007669"/>
    <property type="project" value="UniProtKB-KW"/>
</dbReference>
<dbReference type="InterPro" id="IPR029058">
    <property type="entry name" value="AB_hydrolase_fold"/>
</dbReference>
<comment type="similarity">
    <text evidence="1">Belongs to the AB hydrolase superfamily. AB hydrolase 2 family.</text>
</comment>
<dbReference type="SUPFAM" id="SSF53474">
    <property type="entry name" value="alpha/beta-Hydrolases"/>
    <property type="match status" value="1"/>
</dbReference>
<dbReference type="AlphaFoldDB" id="A0A1H9U7N6"/>
<dbReference type="STRING" id="142588.SAMN04488559_12319"/>
<evidence type="ECO:0000256" key="1">
    <source>
        <dbReference type="ARBA" id="ARBA00006499"/>
    </source>
</evidence>
<keyword evidence="5" id="KW-1185">Reference proteome</keyword>
<dbReference type="OrthoDB" id="9796570at2"/>
<evidence type="ECO:0000313" key="5">
    <source>
        <dbReference type="Proteomes" id="UP000198948"/>
    </source>
</evidence>
<keyword evidence="2" id="KW-0378">Hydrolase</keyword>
<proteinExistence type="inferred from homology"/>
<reference evidence="4 5" key="1">
    <citation type="submission" date="2016-10" db="EMBL/GenBank/DDBJ databases">
        <authorList>
            <person name="de Groot N.N."/>
        </authorList>
    </citation>
    <scope>NUCLEOTIDE SEQUENCE [LARGE SCALE GENOMIC DNA]</scope>
    <source>
        <strain evidence="4 5">DSM 13760</strain>
    </source>
</reference>
<dbReference type="PANTHER" id="PTHR10655:SF17">
    <property type="entry name" value="LYSOPHOSPHOLIPASE-LIKE PROTEIN 1"/>
    <property type="match status" value="1"/>
</dbReference>
<dbReference type="Proteomes" id="UP000198948">
    <property type="component" value="Unassembled WGS sequence"/>
</dbReference>